<comment type="caution">
    <text evidence="10">The sequence shown here is derived from an EMBL/GenBank/DDBJ whole genome shotgun (WGS) entry which is preliminary data.</text>
</comment>
<feature type="non-terminal residue" evidence="10">
    <location>
        <position position="808"/>
    </location>
</feature>
<dbReference type="InterPro" id="IPR050216">
    <property type="entry name" value="LRR_domain-containing"/>
</dbReference>
<dbReference type="EMBL" id="JAATIS010009265">
    <property type="protein sequence ID" value="KAG2455911.1"/>
    <property type="molecule type" value="Genomic_DNA"/>
</dbReference>
<dbReference type="SMART" id="SM00369">
    <property type="entry name" value="LRR_TYP"/>
    <property type="match status" value="3"/>
</dbReference>
<name>A0A8X8BIX6_POLSE</name>
<dbReference type="InterPro" id="IPR001611">
    <property type="entry name" value="Leu-rich_rpt"/>
</dbReference>
<keyword evidence="2" id="KW-0479">Metal-binding</keyword>
<dbReference type="SUPFAM" id="SSF57850">
    <property type="entry name" value="RING/U-box"/>
    <property type="match status" value="1"/>
</dbReference>
<proteinExistence type="predicted"/>
<dbReference type="GO" id="GO:0008270">
    <property type="term" value="F:zinc ion binding"/>
    <property type="evidence" value="ECO:0007669"/>
    <property type="project" value="UniProtKB-KW"/>
</dbReference>
<dbReference type="Proteomes" id="UP000886611">
    <property type="component" value="Unassembled WGS sequence"/>
</dbReference>
<reference evidence="10 11" key="1">
    <citation type="journal article" date="2021" name="Cell">
        <title>Tracing the genetic footprints of vertebrate landing in non-teleost ray-finned fishes.</title>
        <authorList>
            <person name="Bi X."/>
            <person name="Wang K."/>
            <person name="Yang L."/>
            <person name="Pan H."/>
            <person name="Jiang H."/>
            <person name="Wei Q."/>
            <person name="Fang M."/>
            <person name="Yu H."/>
            <person name="Zhu C."/>
            <person name="Cai Y."/>
            <person name="He Y."/>
            <person name="Gan X."/>
            <person name="Zeng H."/>
            <person name="Yu D."/>
            <person name="Zhu Y."/>
            <person name="Jiang H."/>
            <person name="Qiu Q."/>
            <person name="Yang H."/>
            <person name="Zhang Y.E."/>
            <person name="Wang W."/>
            <person name="Zhu M."/>
            <person name="He S."/>
            <person name="Zhang G."/>
        </authorList>
    </citation>
    <scope>NUCLEOTIDE SEQUENCE [LARGE SCALE GENOMIC DNA]</scope>
    <source>
        <strain evidence="10">Bchr_013</strain>
    </source>
</reference>
<keyword evidence="1" id="KW-0433">Leucine-rich repeat</keyword>
<evidence type="ECO:0000256" key="2">
    <source>
        <dbReference type="ARBA" id="ARBA00022723"/>
    </source>
</evidence>
<dbReference type="PANTHER" id="PTHR48051:SF47">
    <property type="entry name" value="LEUCINE RICH REPEAT AND STERILE ALPHA MOTIF CONTAINING 1"/>
    <property type="match status" value="1"/>
</dbReference>
<dbReference type="SMART" id="SM00364">
    <property type="entry name" value="LRR_BAC"/>
    <property type="match status" value="4"/>
</dbReference>
<dbReference type="CDD" id="cd16515">
    <property type="entry name" value="RING-HC_LRSAM1"/>
    <property type="match status" value="1"/>
</dbReference>
<keyword evidence="11" id="KW-1185">Reference proteome</keyword>
<keyword evidence="7" id="KW-0175">Coiled coil</keyword>
<feature type="compositionally biased region" description="Pro residues" evidence="8">
    <location>
        <begin position="733"/>
        <end position="747"/>
    </location>
</feature>
<feature type="non-terminal residue" evidence="10">
    <location>
        <position position="1"/>
    </location>
</feature>
<dbReference type="PROSITE" id="PS51450">
    <property type="entry name" value="LRR"/>
    <property type="match status" value="2"/>
</dbReference>
<evidence type="ECO:0000256" key="3">
    <source>
        <dbReference type="ARBA" id="ARBA00022737"/>
    </source>
</evidence>
<evidence type="ECO:0000256" key="1">
    <source>
        <dbReference type="ARBA" id="ARBA00022614"/>
    </source>
</evidence>
<keyword evidence="10" id="KW-0436">Ligase</keyword>
<feature type="region of interest" description="Disordered" evidence="8">
    <location>
        <begin position="726"/>
        <end position="753"/>
    </location>
</feature>
<keyword evidence="4 6" id="KW-0863">Zinc-finger</keyword>
<dbReference type="Pfam" id="PF00536">
    <property type="entry name" value="SAM_1"/>
    <property type="match status" value="1"/>
</dbReference>
<dbReference type="GO" id="GO:0005737">
    <property type="term" value="C:cytoplasm"/>
    <property type="evidence" value="ECO:0007669"/>
    <property type="project" value="TreeGrafter"/>
</dbReference>
<evidence type="ECO:0000256" key="6">
    <source>
        <dbReference type="PROSITE-ProRule" id="PRU00175"/>
    </source>
</evidence>
<dbReference type="Pfam" id="PF13920">
    <property type="entry name" value="zf-C3HC4_3"/>
    <property type="match status" value="1"/>
</dbReference>
<dbReference type="InterPro" id="IPR003591">
    <property type="entry name" value="Leu-rich_rpt_typical-subtyp"/>
</dbReference>
<evidence type="ECO:0000259" key="9">
    <source>
        <dbReference type="PROSITE" id="PS50089"/>
    </source>
</evidence>
<evidence type="ECO:0000256" key="7">
    <source>
        <dbReference type="SAM" id="Coils"/>
    </source>
</evidence>
<dbReference type="InterPro" id="IPR001841">
    <property type="entry name" value="Znf_RING"/>
</dbReference>
<dbReference type="InterPro" id="IPR055414">
    <property type="entry name" value="LRR_R13L4/SHOC2-like"/>
</dbReference>
<feature type="domain" description="RING-type" evidence="9">
    <location>
        <begin position="763"/>
        <end position="796"/>
    </location>
</feature>
<dbReference type="Gene3D" id="1.10.150.50">
    <property type="entry name" value="Transcription Factor, Ets-1"/>
    <property type="match status" value="1"/>
</dbReference>
<evidence type="ECO:0000256" key="4">
    <source>
        <dbReference type="ARBA" id="ARBA00022771"/>
    </source>
</evidence>
<dbReference type="InterPro" id="IPR013761">
    <property type="entry name" value="SAM/pointed_sf"/>
</dbReference>
<dbReference type="GO" id="GO:0016874">
    <property type="term" value="F:ligase activity"/>
    <property type="evidence" value="ECO:0007669"/>
    <property type="project" value="UniProtKB-KW"/>
</dbReference>
<keyword evidence="3" id="KW-0677">Repeat</keyword>
<sequence>MVRCAFAGKQKAVAAAAATGASSALLLLLLFFIFATALRITAGPDLTSRRESLLYLFPWQREDPKGSDEYSTGECNPLAVAGRQAGRVQHWDMPLFFRKKKPSEDAKKRLEYQLCLVGDARRCKRAGDGVRSWSLCCHPAIPCDISLWHCGFHGWHIVISFHSVCLQAREAGADDILDISACELTEVFIVHDNQLRSLVPRNCSITDLSTLKVLDVHGNSLTSLPDDIGQLRSLQILNLEKNRLQNLPESIGELGQLQTLNVRGNCLCQLRPALGRLGSLRSLDVSENGVRELPVELGHIRTLETLTLDATLMAFPPAGVCSGGTESIQRFLCAGESRWWWWIDVRWSVGRRTDVASVPELGTEYCPPSQYLLPVLENEEVDPKEDIDRWNRQVQDQVDAGWQEQKTQEKLEFERRLGEEQREQAQLVLLSSSHKEDMLESIKQEQQRLEDGVSQQQRALQVERQRLLEQLRLAEEGISERIELLLLEGQRLRLERLMAITQEEAESLRRKEVAGESLRSLSGEAGILHSRAKAEMQKVAFEALQLQRDGAHRYIRRQEVLSEQRRALSDLLQQLLKQKDQREGELRDILVRPRSPPRSCPVLSHPTFEGLAGLTLSVCLSVQVEMQLKSEAAQENFWLIQYQRLLDSKPLSLQVQEAGLPQELVDLLRQLSAQQYLPILAHHRVTQESLRGMTPADLLKLGIVEVGVQHSLLAWARALPSSPLAERVKPEEVPTPAPSAPSLPLTPPSAQDKRHTEAEHMECVVCMENEVVFLPCGHICCCLPCSEVLRSCPLCRSDIAQHIRIYRL</sequence>
<dbReference type="Pfam" id="PF23598">
    <property type="entry name" value="LRR_14"/>
    <property type="match status" value="1"/>
</dbReference>
<dbReference type="PROSITE" id="PS50089">
    <property type="entry name" value="ZF_RING_2"/>
    <property type="match status" value="1"/>
</dbReference>
<dbReference type="PANTHER" id="PTHR48051">
    <property type="match status" value="1"/>
</dbReference>
<dbReference type="InterPro" id="IPR013083">
    <property type="entry name" value="Znf_RING/FYVE/PHD"/>
</dbReference>
<keyword evidence="5" id="KW-0862">Zinc</keyword>
<evidence type="ECO:0000256" key="8">
    <source>
        <dbReference type="SAM" id="MobiDB-lite"/>
    </source>
</evidence>
<feature type="coiled-coil region" evidence="7">
    <location>
        <begin position="403"/>
        <end position="459"/>
    </location>
</feature>
<organism evidence="10 11">
    <name type="scientific">Polypterus senegalus</name>
    <name type="common">Senegal bichir</name>
    <dbReference type="NCBI Taxonomy" id="55291"/>
    <lineage>
        <taxon>Eukaryota</taxon>
        <taxon>Metazoa</taxon>
        <taxon>Chordata</taxon>
        <taxon>Craniata</taxon>
        <taxon>Vertebrata</taxon>
        <taxon>Euteleostomi</taxon>
        <taxon>Actinopterygii</taxon>
        <taxon>Polypteriformes</taxon>
        <taxon>Polypteridae</taxon>
        <taxon>Polypterus</taxon>
    </lineage>
</organism>
<dbReference type="Gene3D" id="3.30.40.10">
    <property type="entry name" value="Zinc/RING finger domain, C3HC4 (zinc finger)"/>
    <property type="match status" value="1"/>
</dbReference>
<dbReference type="SUPFAM" id="SSF52058">
    <property type="entry name" value="L domain-like"/>
    <property type="match status" value="1"/>
</dbReference>
<dbReference type="SUPFAM" id="SSF47769">
    <property type="entry name" value="SAM/Pointed domain"/>
    <property type="match status" value="1"/>
</dbReference>
<evidence type="ECO:0000256" key="5">
    <source>
        <dbReference type="ARBA" id="ARBA00022833"/>
    </source>
</evidence>
<gene>
    <name evidence="10" type="primary">Lrsam1</name>
    <name evidence="10" type="ORF">GTO96_0006782</name>
</gene>
<dbReference type="Gene3D" id="3.80.10.10">
    <property type="entry name" value="Ribonuclease Inhibitor"/>
    <property type="match status" value="1"/>
</dbReference>
<dbReference type="AlphaFoldDB" id="A0A8X8BIX6"/>
<dbReference type="InterPro" id="IPR032675">
    <property type="entry name" value="LRR_dom_sf"/>
</dbReference>
<dbReference type="InterPro" id="IPR001660">
    <property type="entry name" value="SAM"/>
</dbReference>
<evidence type="ECO:0000313" key="11">
    <source>
        <dbReference type="Proteomes" id="UP000886611"/>
    </source>
</evidence>
<dbReference type="FunFam" id="1.10.1170.10:FF:000002">
    <property type="entry name" value="Baculoviral IAP repeat containing 7"/>
    <property type="match status" value="1"/>
</dbReference>
<protein>
    <submittedName>
        <fullName evidence="10">LRSM1 ligase</fullName>
    </submittedName>
</protein>
<evidence type="ECO:0000313" key="10">
    <source>
        <dbReference type="EMBL" id="KAG2455911.1"/>
    </source>
</evidence>
<accession>A0A8X8BIX6</accession>